<accession>A0AAV7S064</accession>
<dbReference type="EMBL" id="JANPWB010000009">
    <property type="protein sequence ID" value="KAJ1156643.1"/>
    <property type="molecule type" value="Genomic_DNA"/>
</dbReference>
<evidence type="ECO:0000313" key="2">
    <source>
        <dbReference type="Proteomes" id="UP001066276"/>
    </source>
</evidence>
<reference evidence="1" key="1">
    <citation type="journal article" date="2022" name="bioRxiv">
        <title>Sequencing and chromosome-scale assembly of the giantPleurodeles waltlgenome.</title>
        <authorList>
            <person name="Brown T."/>
            <person name="Elewa A."/>
            <person name="Iarovenko S."/>
            <person name="Subramanian E."/>
            <person name="Araus A.J."/>
            <person name="Petzold A."/>
            <person name="Susuki M."/>
            <person name="Suzuki K.-i.T."/>
            <person name="Hayashi T."/>
            <person name="Toyoda A."/>
            <person name="Oliveira C."/>
            <person name="Osipova E."/>
            <person name="Leigh N.D."/>
            <person name="Simon A."/>
            <person name="Yun M.H."/>
        </authorList>
    </citation>
    <scope>NUCLEOTIDE SEQUENCE</scope>
    <source>
        <strain evidence="1">20211129_DDA</strain>
        <tissue evidence="1">Liver</tissue>
    </source>
</reference>
<gene>
    <name evidence="1" type="ORF">NDU88_009361</name>
</gene>
<comment type="caution">
    <text evidence="1">The sequence shown here is derived from an EMBL/GenBank/DDBJ whole genome shotgun (WGS) entry which is preliminary data.</text>
</comment>
<protein>
    <submittedName>
        <fullName evidence="1">Uncharacterized protein</fullName>
    </submittedName>
</protein>
<dbReference type="Proteomes" id="UP001066276">
    <property type="component" value="Chromosome 5"/>
</dbReference>
<name>A0AAV7S064_PLEWA</name>
<proteinExistence type="predicted"/>
<evidence type="ECO:0000313" key="1">
    <source>
        <dbReference type="EMBL" id="KAJ1156643.1"/>
    </source>
</evidence>
<sequence>MAARTVCMEDVIIISDEETERQNSHRGRGAGARFENTKEEWLDYEKDVDEQVMPVLKSVAKGATQSVPEVVRGDRSGNRHRDVAVGNLPRAEEFDWGSANFGFGRQVGVGSGANFGSGPGG</sequence>
<keyword evidence="2" id="KW-1185">Reference proteome</keyword>
<organism evidence="1 2">
    <name type="scientific">Pleurodeles waltl</name>
    <name type="common">Iberian ribbed newt</name>
    <dbReference type="NCBI Taxonomy" id="8319"/>
    <lineage>
        <taxon>Eukaryota</taxon>
        <taxon>Metazoa</taxon>
        <taxon>Chordata</taxon>
        <taxon>Craniata</taxon>
        <taxon>Vertebrata</taxon>
        <taxon>Euteleostomi</taxon>
        <taxon>Amphibia</taxon>
        <taxon>Batrachia</taxon>
        <taxon>Caudata</taxon>
        <taxon>Salamandroidea</taxon>
        <taxon>Salamandridae</taxon>
        <taxon>Pleurodelinae</taxon>
        <taxon>Pleurodeles</taxon>
    </lineage>
</organism>
<dbReference type="AlphaFoldDB" id="A0AAV7S064"/>